<keyword evidence="10" id="KW-0479">Metal-binding</keyword>
<keyword evidence="5 10" id="KW-0472">Membrane</keyword>
<proteinExistence type="inferred from homology"/>
<comment type="activity regulation">
    <text evidence="10">Na(+) is not transported, but it plays an essential structural role and its presence is essential for fluoride channel function.</text>
</comment>
<keyword evidence="6 10" id="KW-0407">Ion channel</keyword>
<evidence type="ECO:0000256" key="3">
    <source>
        <dbReference type="ARBA" id="ARBA00022692"/>
    </source>
</evidence>
<accession>A0ABV3EIA9</accession>
<evidence type="ECO:0000256" key="8">
    <source>
        <dbReference type="ARBA" id="ARBA00035585"/>
    </source>
</evidence>
<dbReference type="RefSeq" id="WP_359267900.1">
    <property type="nucleotide sequence ID" value="NZ_JBEZNA010000001.1"/>
</dbReference>
<name>A0ABV3EIA9_9ACTN</name>
<dbReference type="EMBL" id="JBEZNA010000001">
    <property type="protein sequence ID" value="MEU9575910.1"/>
    <property type="molecule type" value="Genomic_DNA"/>
</dbReference>
<keyword evidence="2 10" id="KW-1003">Cell membrane</keyword>
<evidence type="ECO:0000313" key="11">
    <source>
        <dbReference type="EMBL" id="MEU9575910.1"/>
    </source>
</evidence>
<feature type="transmembrane region" description="Helical" evidence="10">
    <location>
        <begin position="43"/>
        <end position="60"/>
    </location>
</feature>
<comment type="similarity">
    <text evidence="7 10">Belongs to the fluoride channel Fluc/FEX (TC 1.A.43) family.</text>
</comment>
<keyword evidence="4 10" id="KW-1133">Transmembrane helix</keyword>
<evidence type="ECO:0000256" key="1">
    <source>
        <dbReference type="ARBA" id="ARBA00004651"/>
    </source>
</evidence>
<organism evidence="11 12">
    <name type="scientific">Streptomyces chilikensis</name>
    <dbReference type="NCBI Taxonomy" id="1194079"/>
    <lineage>
        <taxon>Bacteria</taxon>
        <taxon>Bacillati</taxon>
        <taxon>Actinomycetota</taxon>
        <taxon>Actinomycetes</taxon>
        <taxon>Kitasatosporales</taxon>
        <taxon>Streptomycetaceae</taxon>
        <taxon>Streptomyces</taxon>
    </lineage>
</organism>
<comment type="catalytic activity">
    <reaction evidence="8">
        <text>fluoride(in) = fluoride(out)</text>
        <dbReference type="Rhea" id="RHEA:76159"/>
        <dbReference type="ChEBI" id="CHEBI:17051"/>
    </reaction>
    <physiologicalReaction direction="left-to-right" evidence="8">
        <dbReference type="Rhea" id="RHEA:76160"/>
    </physiologicalReaction>
</comment>
<evidence type="ECO:0000256" key="9">
    <source>
        <dbReference type="ARBA" id="ARBA00049940"/>
    </source>
</evidence>
<keyword evidence="10" id="KW-0813">Transport</keyword>
<sequence>MNWLLVIAGALVGAPLRHLTDRAVRLRLGPDAVLPWGTFTVNAAGSLALGLLTGAAAAGAAGERLELLLGTGLCGALTTYSTFSWETLRLAEDGSPLLAACNVLGSLAAGLGAMYAGVALGGALWG</sequence>
<dbReference type="PANTHER" id="PTHR28259">
    <property type="entry name" value="FLUORIDE EXPORT PROTEIN 1-RELATED"/>
    <property type="match status" value="1"/>
</dbReference>
<dbReference type="HAMAP" id="MF_00454">
    <property type="entry name" value="FluC"/>
    <property type="match status" value="1"/>
</dbReference>
<gene>
    <name evidence="10" type="primary">fluC</name>
    <name evidence="10" type="synonym">crcB</name>
    <name evidence="11" type="ORF">AB0D95_01175</name>
</gene>
<comment type="function">
    <text evidence="9 10">Fluoride-specific ion channel. Important for reducing fluoride concentration in the cell, thus reducing its toxicity.</text>
</comment>
<feature type="transmembrane region" description="Helical" evidence="10">
    <location>
        <begin position="67"/>
        <end position="85"/>
    </location>
</feature>
<evidence type="ECO:0000256" key="7">
    <source>
        <dbReference type="ARBA" id="ARBA00035120"/>
    </source>
</evidence>
<dbReference type="InterPro" id="IPR003691">
    <property type="entry name" value="FluC"/>
</dbReference>
<keyword evidence="3 10" id="KW-0812">Transmembrane</keyword>
<dbReference type="Proteomes" id="UP001551584">
    <property type="component" value="Unassembled WGS sequence"/>
</dbReference>
<keyword evidence="10" id="KW-0915">Sodium</keyword>
<reference evidence="11 12" key="1">
    <citation type="submission" date="2024-06" db="EMBL/GenBank/DDBJ databases">
        <title>The Natural Products Discovery Center: Release of the First 8490 Sequenced Strains for Exploring Actinobacteria Biosynthetic Diversity.</title>
        <authorList>
            <person name="Kalkreuter E."/>
            <person name="Kautsar S.A."/>
            <person name="Yang D."/>
            <person name="Bader C.D."/>
            <person name="Teijaro C.N."/>
            <person name="Fluegel L."/>
            <person name="Davis C.M."/>
            <person name="Simpson J.R."/>
            <person name="Lauterbach L."/>
            <person name="Steele A.D."/>
            <person name="Gui C."/>
            <person name="Meng S."/>
            <person name="Li G."/>
            <person name="Viehrig K."/>
            <person name="Ye F."/>
            <person name="Su P."/>
            <person name="Kiefer A.F."/>
            <person name="Nichols A."/>
            <person name="Cepeda A.J."/>
            <person name="Yan W."/>
            <person name="Fan B."/>
            <person name="Jiang Y."/>
            <person name="Adhikari A."/>
            <person name="Zheng C.-J."/>
            <person name="Schuster L."/>
            <person name="Cowan T.M."/>
            <person name="Smanski M.J."/>
            <person name="Chevrette M.G."/>
            <person name="De Carvalho L.P.S."/>
            <person name="Shen B."/>
        </authorList>
    </citation>
    <scope>NUCLEOTIDE SEQUENCE [LARGE SCALE GENOMIC DNA]</scope>
    <source>
        <strain evidence="11 12">NPDC048117</strain>
    </source>
</reference>
<feature type="transmembrane region" description="Helical" evidence="10">
    <location>
        <begin position="97"/>
        <end position="125"/>
    </location>
</feature>
<dbReference type="PANTHER" id="PTHR28259:SF1">
    <property type="entry name" value="FLUORIDE EXPORT PROTEIN 1-RELATED"/>
    <property type="match status" value="1"/>
</dbReference>
<keyword evidence="10" id="KW-0406">Ion transport</keyword>
<keyword evidence="12" id="KW-1185">Reference proteome</keyword>
<evidence type="ECO:0000256" key="4">
    <source>
        <dbReference type="ARBA" id="ARBA00022989"/>
    </source>
</evidence>
<feature type="binding site" evidence="10">
    <location>
        <position position="75"/>
    </location>
    <ligand>
        <name>Na(+)</name>
        <dbReference type="ChEBI" id="CHEBI:29101"/>
        <note>structural</note>
    </ligand>
</feature>
<feature type="binding site" evidence="10">
    <location>
        <position position="78"/>
    </location>
    <ligand>
        <name>Na(+)</name>
        <dbReference type="ChEBI" id="CHEBI:29101"/>
        <note>structural</note>
    </ligand>
</feature>
<evidence type="ECO:0000256" key="2">
    <source>
        <dbReference type="ARBA" id="ARBA00022475"/>
    </source>
</evidence>
<evidence type="ECO:0000256" key="6">
    <source>
        <dbReference type="ARBA" id="ARBA00023303"/>
    </source>
</evidence>
<evidence type="ECO:0000256" key="5">
    <source>
        <dbReference type="ARBA" id="ARBA00023136"/>
    </source>
</evidence>
<evidence type="ECO:0000256" key="10">
    <source>
        <dbReference type="HAMAP-Rule" id="MF_00454"/>
    </source>
</evidence>
<dbReference type="Pfam" id="PF02537">
    <property type="entry name" value="CRCB"/>
    <property type="match status" value="1"/>
</dbReference>
<comment type="subcellular location">
    <subcellularLocation>
        <location evidence="1 10">Cell membrane</location>
        <topology evidence="1 10">Multi-pass membrane protein</topology>
    </subcellularLocation>
</comment>
<protein>
    <recommendedName>
        <fullName evidence="10">Fluoride-specific ion channel FluC</fullName>
    </recommendedName>
</protein>
<evidence type="ECO:0000313" key="12">
    <source>
        <dbReference type="Proteomes" id="UP001551584"/>
    </source>
</evidence>
<comment type="caution">
    <text evidence="11">The sequence shown here is derived from an EMBL/GenBank/DDBJ whole genome shotgun (WGS) entry which is preliminary data.</text>
</comment>